<evidence type="ECO:0000313" key="3">
    <source>
        <dbReference type="Proteomes" id="UP001498421"/>
    </source>
</evidence>
<feature type="signal peptide" evidence="1">
    <location>
        <begin position="1"/>
        <end position="29"/>
    </location>
</feature>
<sequence>MFGSRLKMTGILFALAKLIVLATPKRILAIPAPVPNKINLKERILVGWCRETNVTETCGNRYLDHGHCYDFDNLDVYLNDNIETVNVTGGRKNGCAGDHTGMIVGTDIITDNVCPGYPWSRKASSLKCCGGDANAMFCAKPGKKPKCTD</sequence>
<organism evidence="2 3">
    <name type="scientific">Neonectria magnoliae</name>
    <dbReference type="NCBI Taxonomy" id="2732573"/>
    <lineage>
        <taxon>Eukaryota</taxon>
        <taxon>Fungi</taxon>
        <taxon>Dikarya</taxon>
        <taxon>Ascomycota</taxon>
        <taxon>Pezizomycotina</taxon>
        <taxon>Sordariomycetes</taxon>
        <taxon>Hypocreomycetidae</taxon>
        <taxon>Hypocreales</taxon>
        <taxon>Nectriaceae</taxon>
        <taxon>Neonectria</taxon>
    </lineage>
</organism>
<evidence type="ECO:0000256" key="1">
    <source>
        <dbReference type="SAM" id="SignalP"/>
    </source>
</evidence>
<name>A0ABR1IFJ4_9HYPO</name>
<accession>A0ABR1IFJ4</accession>
<reference evidence="2 3" key="1">
    <citation type="journal article" date="2025" name="Microbiol. Resour. Announc.">
        <title>Draft genome sequences for Neonectria magnoliae and Neonectria punicea, canker pathogens of Liriodendron tulipifera and Acer saccharum in West Virginia.</title>
        <authorList>
            <person name="Petronek H.M."/>
            <person name="Kasson M.T."/>
            <person name="Metheny A.M."/>
            <person name="Stauder C.M."/>
            <person name="Lovett B."/>
            <person name="Lynch S.C."/>
            <person name="Garnas J.R."/>
            <person name="Kasson L.R."/>
            <person name="Stajich J.E."/>
        </authorList>
    </citation>
    <scope>NUCLEOTIDE SEQUENCE [LARGE SCALE GENOMIC DNA]</scope>
    <source>
        <strain evidence="2 3">NRRL 64651</strain>
    </source>
</reference>
<protein>
    <submittedName>
        <fullName evidence="2">Uncharacterized protein</fullName>
    </submittedName>
</protein>
<keyword evidence="3" id="KW-1185">Reference proteome</keyword>
<keyword evidence="1" id="KW-0732">Signal</keyword>
<feature type="chain" id="PRO_5046184244" evidence="1">
    <location>
        <begin position="30"/>
        <end position="149"/>
    </location>
</feature>
<dbReference type="Proteomes" id="UP001498421">
    <property type="component" value="Unassembled WGS sequence"/>
</dbReference>
<gene>
    <name evidence="2" type="ORF">QQZ08_001364</name>
</gene>
<dbReference type="EMBL" id="JAZAVK010000007">
    <property type="protein sequence ID" value="KAK7432074.1"/>
    <property type="molecule type" value="Genomic_DNA"/>
</dbReference>
<evidence type="ECO:0000313" key="2">
    <source>
        <dbReference type="EMBL" id="KAK7432074.1"/>
    </source>
</evidence>
<proteinExistence type="predicted"/>
<comment type="caution">
    <text evidence="2">The sequence shown here is derived from an EMBL/GenBank/DDBJ whole genome shotgun (WGS) entry which is preliminary data.</text>
</comment>